<dbReference type="Proteomes" id="UP000226712">
    <property type="component" value="Unassembled WGS sequence"/>
</dbReference>
<comment type="caution">
    <text evidence="1">The sequence shown here is derived from an EMBL/GenBank/DDBJ whole genome shotgun (WGS) entry which is preliminary data.</text>
</comment>
<sequence>MKRGLSLLNEIYFDEGAGIKGDKIVCTARKISKPIVLPSTGRHKIQRITLWENAFAVIDKKIRFFPDK</sequence>
<gene>
    <name evidence="1" type="ORF">CL944_00625</name>
</gene>
<dbReference type="EMBL" id="NZBD01000004">
    <property type="protein sequence ID" value="MAG17959.1"/>
    <property type="molecule type" value="Genomic_DNA"/>
</dbReference>
<evidence type="ECO:0000313" key="1">
    <source>
        <dbReference type="EMBL" id="MAG17959.1"/>
    </source>
</evidence>
<dbReference type="AlphaFoldDB" id="A0A2D6LP34"/>
<proteinExistence type="predicted"/>
<accession>A0A2D6LP34</accession>
<protein>
    <submittedName>
        <fullName evidence="1">Uncharacterized protein</fullName>
    </submittedName>
</protein>
<reference evidence="2" key="1">
    <citation type="submission" date="2017-09" db="EMBL/GenBank/DDBJ databases">
        <title>The Reconstruction of 2,631 Draft Metagenome-Assembled Genomes from the Global Oceans.</title>
        <authorList>
            <person name="Tully B.J."/>
            <person name="Graham E.D."/>
            <person name="Heidelberg J.F."/>
        </authorList>
    </citation>
    <scope>NUCLEOTIDE SEQUENCE [LARGE SCALE GENOMIC DNA]</scope>
</reference>
<name>A0A2D6LP34_9ARCH</name>
<organism evidence="1 2">
    <name type="scientific">Candidatus Iainarchaeum sp</name>
    <dbReference type="NCBI Taxonomy" id="3101447"/>
    <lineage>
        <taxon>Archaea</taxon>
        <taxon>Candidatus Iainarchaeota</taxon>
        <taxon>Candidatus Iainarchaeia</taxon>
        <taxon>Candidatus Iainarchaeales</taxon>
        <taxon>Candidatus Iainarchaeaceae</taxon>
        <taxon>Candidatus Iainarchaeum</taxon>
    </lineage>
</organism>
<evidence type="ECO:0000313" key="2">
    <source>
        <dbReference type="Proteomes" id="UP000226712"/>
    </source>
</evidence>